<dbReference type="EMBL" id="FUYP01000007">
    <property type="protein sequence ID" value="SKB49822.1"/>
    <property type="molecule type" value="Genomic_DNA"/>
</dbReference>
<keyword evidence="1" id="KW-1133">Transmembrane helix</keyword>
<name>A0A1T5BR09_9SPHN</name>
<organism evidence="2 3">
    <name type="scientific">Sphingopyxis flava</name>
    <dbReference type="NCBI Taxonomy" id="1507287"/>
    <lineage>
        <taxon>Bacteria</taxon>
        <taxon>Pseudomonadati</taxon>
        <taxon>Pseudomonadota</taxon>
        <taxon>Alphaproteobacteria</taxon>
        <taxon>Sphingomonadales</taxon>
        <taxon>Sphingomonadaceae</taxon>
        <taxon>Sphingopyxis</taxon>
    </lineage>
</organism>
<feature type="transmembrane region" description="Helical" evidence="1">
    <location>
        <begin position="42"/>
        <end position="60"/>
    </location>
</feature>
<evidence type="ECO:0000313" key="3">
    <source>
        <dbReference type="Proteomes" id="UP000190044"/>
    </source>
</evidence>
<sequence length="113" mass="12136">MKLETSAFLEAAWDFIKAILPGGFGAAVAVAMDRTATLGRRFVQFAVGIIVSYYVGAAIIELTSFGPMVRQGISFTVGMVAYQSVPEFTSATAKTLADVPRDLWAWVKKKIGA</sequence>
<keyword evidence="1" id="KW-0472">Membrane</keyword>
<evidence type="ECO:0000313" key="2">
    <source>
        <dbReference type="EMBL" id="SKB49822.1"/>
    </source>
</evidence>
<gene>
    <name evidence="2" type="ORF">SAMN06295937_100778</name>
</gene>
<keyword evidence="1" id="KW-0812">Transmembrane</keyword>
<dbReference type="AlphaFoldDB" id="A0A1T5BR09"/>
<evidence type="ECO:0000256" key="1">
    <source>
        <dbReference type="SAM" id="Phobius"/>
    </source>
</evidence>
<accession>A0A1T5BR09</accession>
<dbReference type="Proteomes" id="UP000190044">
    <property type="component" value="Unassembled WGS sequence"/>
</dbReference>
<reference evidence="3" key="1">
    <citation type="submission" date="2017-02" db="EMBL/GenBank/DDBJ databases">
        <authorList>
            <person name="Varghese N."/>
            <person name="Submissions S."/>
        </authorList>
    </citation>
    <scope>NUCLEOTIDE SEQUENCE [LARGE SCALE GENOMIC DNA]</scope>
    <source>
        <strain evidence="3">R11H</strain>
    </source>
</reference>
<protein>
    <recommendedName>
        <fullName evidence="4">Holin</fullName>
    </recommendedName>
</protein>
<dbReference type="RefSeq" id="WP_079638095.1">
    <property type="nucleotide sequence ID" value="NZ_FUYP01000007.1"/>
</dbReference>
<keyword evidence="3" id="KW-1185">Reference proteome</keyword>
<evidence type="ECO:0008006" key="4">
    <source>
        <dbReference type="Google" id="ProtNLM"/>
    </source>
</evidence>
<feature type="transmembrane region" description="Helical" evidence="1">
    <location>
        <begin position="12"/>
        <end position="30"/>
    </location>
</feature>
<dbReference type="OrthoDB" id="7474595at2"/>
<proteinExistence type="predicted"/>